<dbReference type="InterPro" id="IPR021109">
    <property type="entry name" value="Peptidase_aspartic_dom_sf"/>
</dbReference>
<dbReference type="OrthoDB" id="622881at2"/>
<dbReference type="SUPFAM" id="SSF50630">
    <property type="entry name" value="Acid proteases"/>
    <property type="match status" value="1"/>
</dbReference>
<dbReference type="Gene3D" id="2.40.70.10">
    <property type="entry name" value="Acid Proteases"/>
    <property type="match status" value="2"/>
</dbReference>
<organism evidence="1 2">
    <name type="scientific">Rhizosphaericola mali</name>
    <dbReference type="NCBI Taxonomy" id="2545455"/>
    <lineage>
        <taxon>Bacteria</taxon>
        <taxon>Pseudomonadati</taxon>
        <taxon>Bacteroidota</taxon>
        <taxon>Chitinophagia</taxon>
        <taxon>Chitinophagales</taxon>
        <taxon>Chitinophagaceae</taxon>
        <taxon>Rhizosphaericola</taxon>
    </lineage>
</organism>
<dbReference type="RefSeq" id="WP_131330988.1">
    <property type="nucleotide sequence ID" value="NZ_CP044016.1"/>
</dbReference>
<dbReference type="EMBL" id="CP044016">
    <property type="protein sequence ID" value="QES90031.1"/>
    <property type="molecule type" value="Genomic_DNA"/>
</dbReference>
<dbReference type="Pfam" id="PF13650">
    <property type="entry name" value="Asp_protease_2"/>
    <property type="match status" value="1"/>
</dbReference>
<proteinExistence type="predicted"/>
<evidence type="ECO:0008006" key="3">
    <source>
        <dbReference type="Google" id="ProtNLM"/>
    </source>
</evidence>
<dbReference type="AlphaFoldDB" id="A0A5P2GEJ6"/>
<dbReference type="InterPro" id="IPR034122">
    <property type="entry name" value="Retropepsin-like_bacterial"/>
</dbReference>
<dbReference type="CDD" id="cd05483">
    <property type="entry name" value="retropepsin_like_bacteria"/>
    <property type="match status" value="1"/>
</dbReference>
<evidence type="ECO:0000313" key="1">
    <source>
        <dbReference type="EMBL" id="QES90031.1"/>
    </source>
</evidence>
<sequence>MKQCILFLSITLFLFLDAYGQKKYESLGKYLESKDYFSLKSYLHHSTLPLETKDSVYFESIVQNAFGENDAAIKSIHYLSEHYASGLDDNAWIKLLNVLADSYVKTFQYNSAAQTYALLLQEYGSKLSPSNQIDYKNNYELYHALKNIATQTIQTVPNDSFSIWRDQVSLWNINVSVDKQGIQPFIFDSGAGFSTISASTANKLNLKIIPSNITVGTATEKKVYSQLAVADQIEFGSTIIKNVVFLVLPDDQLNFPSIQYQIHGIIGFPVIKELGKLSISNAGVATILTADSAIEHANFFYQGNAIIVKGFSGKSLLNFHFDTGAKQSELDEDYYKSHKYIVKNSSKKEKVNLGGAGGITSFKALQLSKFPLKIGNSPSKILENINVYPDKESPYGNALGQDYIQLFDKVIIDFKDCSLEFK</sequence>
<reference evidence="1 2" key="1">
    <citation type="submission" date="2019-09" db="EMBL/GenBank/DDBJ databases">
        <title>Complete genome sequence of Arachidicoccus sp. B3-10 isolated from apple orchard soil.</title>
        <authorList>
            <person name="Kim H.S."/>
            <person name="Han K.-I."/>
            <person name="Suh M.K."/>
            <person name="Lee K.C."/>
            <person name="Eom M.K."/>
            <person name="Kim J.-S."/>
            <person name="Kang S.W."/>
            <person name="Sin Y."/>
            <person name="Lee J.-S."/>
        </authorList>
    </citation>
    <scope>NUCLEOTIDE SEQUENCE [LARGE SCALE GENOMIC DNA]</scope>
    <source>
        <strain evidence="1 2">B3-10</strain>
    </source>
</reference>
<dbReference type="KEGG" id="arac:E0W69_015660"/>
<keyword evidence="2" id="KW-1185">Reference proteome</keyword>
<dbReference type="Proteomes" id="UP000292424">
    <property type="component" value="Chromosome"/>
</dbReference>
<evidence type="ECO:0000313" key="2">
    <source>
        <dbReference type="Proteomes" id="UP000292424"/>
    </source>
</evidence>
<name>A0A5P2GEJ6_9BACT</name>
<gene>
    <name evidence="1" type="ORF">E0W69_015660</name>
</gene>
<protein>
    <recommendedName>
        <fullName evidence="3">Peptidase A2 domain-containing protein</fullName>
    </recommendedName>
</protein>
<accession>A0A5P2GEJ6</accession>